<evidence type="ECO:0000256" key="10">
    <source>
        <dbReference type="ARBA" id="ARBA00023136"/>
    </source>
</evidence>
<dbReference type="InterPro" id="IPR038662">
    <property type="entry name" value="ATP_synth_F0_csu_sf"/>
</dbReference>
<dbReference type="HAMAP" id="MF_01396">
    <property type="entry name" value="ATP_synth_c_bact"/>
    <property type="match status" value="1"/>
</dbReference>
<keyword evidence="3 13" id="KW-0813">Transport</keyword>
<evidence type="ECO:0000256" key="13">
    <source>
        <dbReference type="HAMAP-Rule" id="MF_01396"/>
    </source>
</evidence>
<evidence type="ECO:0000256" key="4">
    <source>
        <dbReference type="ARBA" id="ARBA00022547"/>
    </source>
</evidence>
<dbReference type="Gene3D" id="1.20.20.10">
    <property type="entry name" value="F1F0 ATP synthase subunit C"/>
    <property type="match status" value="1"/>
</dbReference>
<feature type="transmembrane region" description="Helical" evidence="13">
    <location>
        <begin position="12"/>
        <end position="34"/>
    </location>
</feature>
<keyword evidence="5 13" id="KW-0812">Transmembrane</keyword>
<comment type="similarity">
    <text evidence="2 13">Belongs to the ATPase C chain family.</text>
</comment>
<dbReference type="InterPro" id="IPR000454">
    <property type="entry name" value="ATP_synth_F0_csu"/>
</dbReference>
<feature type="domain" description="V-ATPase proteolipid subunit C-like" evidence="14">
    <location>
        <begin position="14"/>
        <end position="76"/>
    </location>
</feature>
<keyword evidence="13" id="KW-1003">Cell membrane</keyword>
<evidence type="ECO:0000313" key="15">
    <source>
        <dbReference type="EMBL" id="MDN5212674.1"/>
    </source>
</evidence>
<keyword evidence="6 13" id="KW-0375">Hydrogen ion transport</keyword>
<dbReference type="RefSeq" id="WP_346757991.1">
    <property type="nucleotide sequence ID" value="NZ_JAUJEB010000001.1"/>
</dbReference>
<keyword evidence="16" id="KW-1185">Reference proteome</keyword>
<dbReference type="PANTHER" id="PTHR10031:SF0">
    <property type="entry name" value="ATPASE PROTEIN 9"/>
    <property type="match status" value="1"/>
</dbReference>
<comment type="caution">
    <text evidence="15">The sequence shown here is derived from an EMBL/GenBank/DDBJ whole genome shotgun (WGS) entry which is preliminary data.</text>
</comment>
<evidence type="ECO:0000256" key="9">
    <source>
        <dbReference type="ARBA" id="ARBA00023121"/>
    </source>
</evidence>
<proteinExistence type="inferred from homology"/>
<reference evidence="15" key="1">
    <citation type="submission" date="2023-06" db="EMBL/GenBank/DDBJ databases">
        <title>Genomic of Agaribacillus aureum.</title>
        <authorList>
            <person name="Wang G."/>
        </authorList>
    </citation>
    <scope>NUCLEOTIDE SEQUENCE</scope>
    <source>
        <strain evidence="15">BMA12</strain>
    </source>
</reference>
<feature type="transmembrane region" description="Helical" evidence="13">
    <location>
        <begin position="55"/>
        <end position="79"/>
    </location>
</feature>
<keyword evidence="4 13" id="KW-0138">CF(0)</keyword>
<evidence type="ECO:0000313" key="16">
    <source>
        <dbReference type="Proteomes" id="UP001172083"/>
    </source>
</evidence>
<evidence type="ECO:0000256" key="8">
    <source>
        <dbReference type="ARBA" id="ARBA00023065"/>
    </source>
</evidence>
<dbReference type="Proteomes" id="UP001172083">
    <property type="component" value="Unassembled WGS sequence"/>
</dbReference>
<dbReference type="PRINTS" id="PR00124">
    <property type="entry name" value="ATPASEC"/>
</dbReference>
<keyword evidence="9 13" id="KW-0446">Lipid-binding</keyword>
<sequence length="83" mass="8198">MLSALLLDIGIAWMGAAVGAGLAAIGAGIGIGKIGGSAMEAMARQPEASGKIQTAMLVIAALIEVIALFAAVIALLVSFNTPY</sequence>
<feature type="site" description="Reversibly protonated during proton transport" evidence="13">
    <location>
        <position position="64"/>
    </location>
</feature>
<keyword evidence="7 13" id="KW-1133">Transmembrane helix</keyword>
<evidence type="ECO:0000256" key="1">
    <source>
        <dbReference type="ARBA" id="ARBA00004141"/>
    </source>
</evidence>
<evidence type="ECO:0000259" key="14">
    <source>
        <dbReference type="Pfam" id="PF00137"/>
    </source>
</evidence>
<comment type="function">
    <text evidence="12 13">F(1)F(0) ATP synthase produces ATP from ADP in the presence of a proton or sodium gradient. F-type ATPases consist of two structural domains, F(1) containing the extramembraneous catalytic core and F(0) containing the membrane proton channel, linked together by a central stalk and a peripheral stalk. During catalysis, ATP synthesis in the catalytic domain of F(1) is coupled via a rotary mechanism of the central stalk subunits to proton translocation.</text>
</comment>
<evidence type="ECO:0000256" key="6">
    <source>
        <dbReference type="ARBA" id="ARBA00022781"/>
    </source>
</evidence>
<comment type="subcellular location">
    <subcellularLocation>
        <location evidence="13">Cell membrane</location>
        <topology evidence="13">Multi-pass membrane protein</topology>
    </subcellularLocation>
    <subcellularLocation>
        <location evidence="1">Membrane</location>
        <topology evidence="1">Multi-pass membrane protein</topology>
    </subcellularLocation>
</comment>
<evidence type="ECO:0000256" key="3">
    <source>
        <dbReference type="ARBA" id="ARBA00022448"/>
    </source>
</evidence>
<evidence type="ECO:0000256" key="2">
    <source>
        <dbReference type="ARBA" id="ARBA00006704"/>
    </source>
</evidence>
<comment type="function">
    <text evidence="13">Key component of the F(0) channel; it plays a direct role in translocation across the membrane. A homomeric c-ring of between 10-14 subunits forms the central stalk rotor element with the F(1) delta and epsilon subunits.</text>
</comment>
<keyword evidence="11 13" id="KW-0066">ATP synthesis</keyword>
<protein>
    <recommendedName>
        <fullName evidence="13">ATP synthase subunit c</fullName>
    </recommendedName>
    <alternativeName>
        <fullName evidence="13">ATP synthase F(0) sector subunit c</fullName>
    </alternativeName>
    <alternativeName>
        <fullName evidence="13">F-type ATPase subunit c</fullName>
        <shortName evidence="13">F-ATPase subunit c</shortName>
    </alternativeName>
    <alternativeName>
        <fullName evidence="13">Lipid-binding protein</fullName>
    </alternativeName>
</protein>
<dbReference type="InterPro" id="IPR005953">
    <property type="entry name" value="ATP_synth_csu_bac/chlpt"/>
</dbReference>
<evidence type="ECO:0000256" key="12">
    <source>
        <dbReference type="ARBA" id="ARBA00025198"/>
    </source>
</evidence>
<dbReference type="CDD" id="cd18121">
    <property type="entry name" value="ATP-synt_Fo_c"/>
    <property type="match status" value="1"/>
</dbReference>
<dbReference type="Pfam" id="PF00137">
    <property type="entry name" value="ATP-synt_C"/>
    <property type="match status" value="1"/>
</dbReference>
<gene>
    <name evidence="13 15" type="primary">atpE</name>
    <name evidence="15" type="ORF">QQ020_11480</name>
</gene>
<dbReference type="InterPro" id="IPR035921">
    <property type="entry name" value="F/V-ATP_Csub_sf"/>
</dbReference>
<dbReference type="EMBL" id="JAUJEB010000001">
    <property type="protein sequence ID" value="MDN5212674.1"/>
    <property type="molecule type" value="Genomic_DNA"/>
</dbReference>
<name>A0ABT8L4M1_9BACT</name>
<keyword evidence="10 13" id="KW-0472">Membrane</keyword>
<evidence type="ECO:0000256" key="7">
    <source>
        <dbReference type="ARBA" id="ARBA00022989"/>
    </source>
</evidence>
<dbReference type="InterPro" id="IPR002379">
    <property type="entry name" value="ATPase_proteolipid_c-like_dom"/>
</dbReference>
<keyword evidence="8 13" id="KW-0406">Ion transport</keyword>
<dbReference type="NCBIfam" id="TIGR01260">
    <property type="entry name" value="ATP_synt_c"/>
    <property type="match status" value="1"/>
</dbReference>
<accession>A0ABT8L4M1</accession>
<evidence type="ECO:0000256" key="11">
    <source>
        <dbReference type="ARBA" id="ARBA00023310"/>
    </source>
</evidence>
<dbReference type="SUPFAM" id="SSF81333">
    <property type="entry name" value="F1F0 ATP synthase subunit C"/>
    <property type="match status" value="1"/>
</dbReference>
<dbReference type="InterPro" id="IPR020537">
    <property type="entry name" value="ATP_synth_F0_csu_DDCD_BS"/>
</dbReference>
<organism evidence="15 16">
    <name type="scientific">Agaribacillus aureus</name>
    <dbReference type="NCBI Taxonomy" id="3051825"/>
    <lineage>
        <taxon>Bacteria</taxon>
        <taxon>Pseudomonadati</taxon>
        <taxon>Bacteroidota</taxon>
        <taxon>Cytophagia</taxon>
        <taxon>Cytophagales</taxon>
        <taxon>Splendidivirgaceae</taxon>
        <taxon>Agaribacillus</taxon>
    </lineage>
</organism>
<dbReference type="PROSITE" id="PS00605">
    <property type="entry name" value="ATPASE_C"/>
    <property type="match status" value="1"/>
</dbReference>
<dbReference type="PANTHER" id="PTHR10031">
    <property type="entry name" value="ATP SYNTHASE LIPID-BINDING PROTEIN, MITOCHONDRIAL"/>
    <property type="match status" value="1"/>
</dbReference>
<evidence type="ECO:0000256" key="5">
    <source>
        <dbReference type="ARBA" id="ARBA00022692"/>
    </source>
</evidence>